<gene>
    <name evidence="1" type="ORF">IE53DRAFT_350229</name>
</gene>
<accession>A0ACD0NLT0</accession>
<keyword evidence="2" id="KW-1185">Reference proteome</keyword>
<name>A0ACD0NLT0_9BASI</name>
<proteinExistence type="predicted"/>
<evidence type="ECO:0000313" key="2">
    <source>
        <dbReference type="Proteomes" id="UP000245626"/>
    </source>
</evidence>
<dbReference type="Proteomes" id="UP000245626">
    <property type="component" value="Unassembled WGS sequence"/>
</dbReference>
<organism evidence="1 2">
    <name type="scientific">Violaceomyces palustris</name>
    <dbReference type="NCBI Taxonomy" id="1673888"/>
    <lineage>
        <taxon>Eukaryota</taxon>
        <taxon>Fungi</taxon>
        <taxon>Dikarya</taxon>
        <taxon>Basidiomycota</taxon>
        <taxon>Ustilaginomycotina</taxon>
        <taxon>Ustilaginomycetes</taxon>
        <taxon>Violaceomycetales</taxon>
        <taxon>Violaceomycetaceae</taxon>
        <taxon>Violaceomyces</taxon>
    </lineage>
</organism>
<evidence type="ECO:0000313" key="1">
    <source>
        <dbReference type="EMBL" id="PWN46780.1"/>
    </source>
</evidence>
<sequence>MSFGRPPGISSFSVLPPERGSFPLDHEGECKVAMMEYLKCMKENKSDNGKCRHLSKSYLECRMDKGLMERDEMKNLGFQEPRQNPHNSDPSLPTSSSKV</sequence>
<dbReference type="EMBL" id="KZ820712">
    <property type="protein sequence ID" value="PWN46780.1"/>
    <property type="molecule type" value="Genomic_DNA"/>
</dbReference>
<reference evidence="1 2" key="1">
    <citation type="journal article" date="2018" name="Mol. Biol. Evol.">
        <title>Broad Genomic Sampling Reveals a Smut Pathogenic Ancestry of the Fungal Clade Ustilaginomycotina.</title>
        <authorList>
            <person name="Kijpornyongpan T."/>
            <person name="Mondo S.J."/>
            <person name="Barry K."/>
            <person name="Sandor L."/>
            <person name="Lee J."/>
            <person name="Lipzen A."/>
            <person name="Pangilinan J."/>
            <person name="LaButti K."/>
            <person name="Hainaut M."/>
            <person name="Henrissat B."/>
            <person name="Grigoriev I.V."/>
            <person name="Spatafora J.W."/>
            <person name="Aime M.C."/>
        </authorList>
    </citation>
    <scope>NUCLEOTIDE SEQUENCE [LARGE SCALE GENOMIC DNA]</scope>
    <source>
        <strain evidence="1 2">SA 807</strain>
    </source>
</reference>
<protein>
    <submittedName>
        <fullName evidence="1">Uncharacterized protein</fullName>
    </submittedName>
</protein>